<accession>A0AAW2KUZ0</accession>
<sequence>MKFATGKTASAPGIWLLAQLSAAESFVCYCSIYLGAVLESLLILLFQGNAAIAAYRLYALVGMAATLASVCSVPLTSVLLLFELTKDYQDLAYSSWPKSFLCKLDLRIAASKWSSDMVTNSSKSGGAVGLAIWVPSVTTPAKETEVSDTKSTARGYHVVSPVEGENEGIWRQTGERDDIELSLICTSSNYQPTDIDILLETMKVAQAMSNNYLKVSLTQTVREALNIMRDGQQHCVLVVDAEDSLEGILTHGDIRRCLSQRSSDASVSESGDVNTRTVSSIFTRGINYRGRERGLLICYPDTDLAMAKQLMEAKGIKQLPVIKRAEDAQRERKRRVVAILYYDSIWSCLRDELNHQKSVNPQEEDDPVKMTTNGHQ</sequence>
<dbReference type="PANTHER" id="PTHR43427">
    <property type="entry name" value="CHLORIDE CHANNEL PROTEIN CLC-E"/>
    <property type="match status" value="1"/>
</dbReference>
<comment type="similarity">
    <text evidence="2">Belongs to the chloride channel (TC 2.A.49) family.</text>
</comment>
<evidence type="ECO:0000256" key="6">
    <source>
        <dbReference type="PROSITE-ProRule" id="PRU00703"/>
    </source>
</evidence>
<evidence type="ECO:0000256" key="7">
    <source>
        <dbReference type="SAM" id="MobiDB-lite"/>
    </source>
</evidence>
<gene>
    <name evidence="10" type="ORF">Sangu_2383600</name>
</gene>
<dbReference type="InterPro" id="IPR000644">
    <property type="entry name" value="CBS_dom"/>
</dbReference>
<proteinExistence type="inferred from homology"/>
<dbReference type="AlphaFoldDB" id="A0AAW2KUZ0"/>
<dbReference type="EMBL" id="JACGWK010000016">
    <property type="protein sequence ID" value="KAL0310889.1"/>
    <property type="molecule type" value="Genomic_DNA"/>
</dbReference>
<dbReference type="Pfam" id="PF00654">
    <property type="entry name" value="Voltage_CLC"/>
    <property type="match status" value="1"/>
</dbReference>
<dbReference type="InterPro" id="IPR001807">
    <property type="entry name" value="ClC"/>
</dbReference>
<dbReference type="PROSITE" id="PS51371">
    <property type="entry name" value="CBS"/>
    <property type="match status" value="1"/>
</dbReference>
<feature type="transmembrane region" description="Helical" evidence="8">
    <location>
        <begin position="57"/>
        <end position="82"/>
    </location>
</feature>
<feature type="region of interest" description="Disordered" evidence="7">
    <location>
        <begin position="357"/>
        <end position="376"/>
    </location>
</feature>
<dbReference type="GO" id="GO:0016020">
    <property type="term" value="C:membrane"/>
    <property type="evidence" value="ECO:0007669"/>
    <property type="project" value="UniProtKB-SubCell"/>
</dbReference>
<evidence type="ECO:0000256" key="2">
    <source>
        <dbReference type="ARBA" id="ARBA00009476"/>
    </source>
</evidence>
<evidence type="ECO:0000256" key="4">
    <source>
        <dbReference type="ARBA" id="ARBA00022989"/>
    </source>
</evidence>
<evidence type="ECO:0000256" key="5">
    <source>
        <dbReference type="ARBA" id="ARBA00023136"/>
    </source>
</evidence>
<dbReference type="PANTHER" id="PTHR43427:SF3">
    <property type="entry name" value="CHLORIDE CHANNEL PROTEIN CLC-F"/>
    <property type="match status" value="1"/>
</dbReference>
<evidence type="ECO:0000256" key="8">
    <source>
        <dbReference type="SAM" id="Phobius"/>
    </source>
</evidence>
<dbReference type="InterPro" id="IPR014743">
    <property type="entry name" value="Cl-channel_core"/>
</dbReference>
<name>A0AAW2KUZ0_9LAMI</name>
<evidence type="ECO:0000259" key="9">
    <source>
        <dbReference type="PROSITE" id="PS51371"/>
    </source>
</evidence>
<keyword evidence="3 8" id="KW-0812">Transmembrane</keyword>
<dbReference type="Pfam" id="PF00571">
    <property type="entry name" value="CBS"/>
    <property type="match status" value="1"/>
</dbReference>
<comment type="subcellular location">
    <subcellularLocation>
        <location evidence="1">Membrane</location>
        <topology evidence="1">Multi-pass membrane protein</topology>
    </subcellularLocation>
</comment>
<comment type="caution">
    <text evidence="10">The sequence shown here is derived from an EMBL/GenBank/DDBJ whole genome shotgun (WGS) entry which is preliminary data.</text>
</comment>
<dbReference type="Gene3D" id="3.10.580.10">
    <property type="entry name" value="CBS-domain"/>
    <property type="match status" value="1"/>
</dbReference>
<keyword evidence="6" id="KW-0129">CBS domain</keyword>
<reference evidence="10" key="2">
    <citation type="journal article" date="2024" name="Plant">
        <title>Genomic evolution and insights into agronomic trait innovations of Sesamum species.</title>
        <authorList>
            <person name="Miao H."/>
            <person name="Wang L."/>
            <person name="Qu L."/>
            <person name="Liu H."/>
            <person name="Sun Y."/>
            <person name="Le M."/>
            <person name="Wang Q."/>
            <person name="Wei S."/>
            <person name="Zheng Y."/>
            <person name="Lin W."/>
            <person name="Duan Y."/>
            <person name="Cao H."/>
            <person name="Xiong S."/>
            <person name="Wang X."/>
            <person name="Wei L."/>
            <person name="Li C."/>
            <person name="Ma Q."/>
            <person name="Ju M."/>
            <person name="Zhao R."/>
            <person name="Li G."/>
            <person name="Mu C."/>
            <person name="Tian Q."/>
            <person name="Mei H."/>
            <person name="Zhang T."/>
            <person name="Gao T."/>
            <person name="Zhang H."/>
        </authorList>
    </citation>
    <scope>NUCLEOTIDE SEQUENCE</scope>
    <source>
        <strain evidence="10">G01</strain>
    </source>
</reference>
<evidence type="ECO:0000313" key="10">
    <source>
        <dbReference type="EMBL" id="KAL0310889.1"/>
    </source>
</evidence>
<evidence type="ECO:0000256" key="3">
    <source>
        <dbReference type="ARBA" id="ARBA00022692"/>
    </source>
</evidence>
<dbReference type="SMART" id="SM00116">
    <property type="entry name" value="CBS"/>
    <property type="match status" value="2"/>
</dbReference>
<dbReference type="CDD" id="cd04592">
    <property type="entry name" value="CBS_pair_voltage-gated_CLC_euk_bac"/>
    <property type="match status" value="1"/>
</dbReference>
<dbReference type="InterPro" id="IPR046342">
    <property type="entry name" value="CBS_dom_sf"/>
</dbReference>
<organism evidence="10">
    <name type="scientific">Sesamum angustifolium</name>
    <dbReference type="NCBI Taxonomy" id="2727405"/>
    <lineage>
        <taxon>Eukaryota</taxon>
        <taxon>Viridiplantae</taxon>
        <taxon>Streptophyta</taxon>
        <taxon>Embryophyta</taxon>
        <taxon>Tracheophyta</taxon>
        <taxon>Spermatophyta</taxon>
        <taxon>Magnoliopsida</taxon>
        <taxon>eudicotyledons</taxon>
        <taxon>Gunneridae</taxon>
        <taxon>Pentapetalae</taxon>
        <taxon>asterids</taxon>
        <taxon>lamiids</taxon>
        <taxon>Lamiales</taxon>
        <taxon>Pedaliaceae</taxon>
        <taxon>Sesamum</taxon>
    </lineage>
</organism>
<keyword evidence="4 8" id="KW-1133">Transmembrane helix</keyword>
<dbReference type="GO" id="GO:0009507">
    <property type="term" value="C:chloroplast"/>
    <property type="evidence" value="ECO:0007669"/>
    <property type="project" value="TreeGrafter"/>
</dbReference>
<feature type="domain" description="CBS" evidence="9">
    <location>
        <begin position="208"/>
        <end position="266"/>
    </location>
</feature>
<dbReference type="GO" id="GO:0015108">
    <property type="term" value="F:chloride transmembrane transporter activity"/>
    <property type="evidence" value="ECO:0007669"/>
    <property type="project" value="InterPro"/>
</dbReference>
<dbReference type="Gene3D" id="1.10.3080.10">
    <property type="entry name" value="Clc chloride channel"/>
    <property type="match status" value="1"/>
</dbReference>
<evidence type="ECO:0000256" key="1">
    <source>
        <dbReference type="ARBA" id="ARBA00004141"/>
    </source>
</evidence>
<dbReference type="SUPFAM" id="SSF54631">
    <property type="entry name" value="CBS-domain pair"/>
    <property type="match status" value="1"/>
</dbReference>
<reference evidence="10" key="1">
    <citation type="submission" date="2020-06" db="EMBL/GenBank/DDBJ databases">
        <authorList>
            <person name="Li T."/>
            <person name="Hu X."/>
            <person name="Zhang T."/>
            <person name="Song X."/>
            <person name="Zhang H."/>
            <person name="Dai N."/>
            <person name="Sheng W."/>
            <person name="Hou X."/>
            <person name="Wei L."/>
        </authorList>
    </citation>
    <scope>NUCLEOTIDE SEQUENCE</scope>
    <source>
        <strain evidence="10">G01</strain>
        <tissue evidence="10">Leaf</tissue>
    </source>
</reference>
<dbReference type="GO" id="GO:0005794">
    <property type="term" value="C:Golgi apparatus"/>
    <property type="evidence" value="ECO:0007669"/>
    <property type="project" value="TreeGrafter"/>
</dbReference>
<dbReference type="InterPro" id="IPR050368">
    <property type="entry name" value="ClC-type_chloride_channel"/>
</dbReference>
<dbReference type="SUPFAM" id="SSF81340">
    <property type="entry name" value="Clc chloride channel"/>
    <property type="match status" value="1"/>
</dbReference>
<keyword evidence="5 8" id="KW-0472">Membrane</keyword>
<protein>
    <submittedName>
        <fullName evidence="10">Chloride channel protein CLC-f</fullName>
    </submittedName>
</protein>